<evidence type="ECO:0000313" key="4">
    <source>
        <dbReference type="Proteomes" id="UP001302249"/>
    </source>
</evidence>
<reference evidence="3 4" key="1">
    <citation type="submission" date="2023-09" db="EMBL/GenBank/DDBJ databases">
        <authorList>
            <person name="Rey-Velasco X."/>
        </authorList>
    </citation>
    <scope>NUCLEOTIDE SEQUENCE [LARGE SCALE GENOMIC DNA]</scope>
    <source>
        <strain evidence="3 4">W311</strain>
    </source>
</reference>
<comment type="similarity">
    <text evidence="1">Belongs to the lycopene cyclase family.</text>
</comment>
<evidence type="ECO:0000256" key="2">
    <source>
        <dbReference type="SAM" id="Phobius"/>
    </source>
</evidence>
<feature type="transmembrane region" description="Helical" evidence="2">
    <location>
        <begin position="6"/>
        <end position="26"/>
    </location>
</feature>
<sequence length="387" mass="43046">MASLHSCDIAIVGGGLAGGLIAMALARKRPDVRIRLIEAGDTLGGNHLWSFFASDIADGDRWLVAPLVSHGWTGYDVHFPGHDRFLKQGYYAIESHRFDRVVRRSLPDGAVLTRRKVLGTSARAVVLADGDRVEARGVIDCRGAGDLSHLDCGWQKFLGHEIALDEPHDMVRPTIMDATVEQHDGYRFVYSLPFAATRMFVEDTYYSDTPDIDTRVLERRIAAYVAQRGWAAHEVVRTEAGALPVAMGGNFDAYWQAGGSNVAKAGMRGGQFHPLTGYSLPDAVRTAMLVAGQRDLSGAALHDLLYRHARRLWRQRKFYRLLSRLLLRAAEPGERYRVLERFYRLDAGLIARFYAGRSGLSDKARVLIGRPPVPIGRALAVLRETRR</sequence>
<dbReference type="SUPFAM" id="SSF51905">
    <property type="entry name" value="FAD/NAD(P)-binding domain"/>
    <property type="match status" value="1"/>
</dbReference>
<proteinExistence type="inferred from homology"/>
<dbReference type="Pfam" id="PF05834">
    <property type="entry name" value="Lycopene_cycl"/>
    <property type="match status" value="1"/>
</dbReference>
<keyword evidence="2" id="KW-1133">Transmembrane helix</keyword>
<protein>
    <submittedName>
        <fullName evidence="3">Lycopene beta-cyclase CrtY</fullName>
        <ecNumber evidence="3">5.5.1.19</ecNumber>
    </submittedName>
</protein>
<gene>
    <name evidence="3" type="primary">crtY</name>
    <name evidence="3" type="ORF">RPR59_00760</name>
</gene>
<dbReference type="EC" id="5.5.1.19" evidence="3"/>
<keyword evidence="4" id="KW-1185">Reference proteome</keyword>
<keyword evidence="3" id="KW-0413">Isomerase</keyword>
<organism evidence="3 4">
    <name type="scientific">Stakelama saccharophila</name>
    <dbReference type="NCBI Taxonomy" id="3075605"/>
    <lineage>
        <taxon>Bacteria</taxon>
        <taxon>Pseudomonadati</taxon>
        <taxon>Pseudomonadota</taxon>
        <taxon>Alphaproteobacteria</taxon>
        <taxon>Sphingomonadales</taxon>
        <taxon>Sphingomonadaceae</taxon>
        <taxon>Stakelama</taxon>
    </lineage>
</organism>
<accession>A0ABZ0B9C7</accession>
<dbReference type="InterPro" id="IPR036188">
    <property type="entry name" value="FAD/NAD-bd_sf"/>
</dbReference>
<dbReference type="Proteomes" id="UP001302249">
    <property type="component" value="Chromosome"/>
</dbReference>
<keyword evidence="2" id="KW-0812">Transmembrane</keyword>
<name>A0ABZ0B9C7_9SPHN</name>
<dbReference type="RefSeq" id="WP_313915652.1">
    <property type="nucleotide sequence ID" value="NZ_CP135076.1"/>
</dbReference>
<dbReference type="Gene3D" id="3.50.50.60">
    <property type="entry name" value="FAD/NAD(P)-binding domain"/>
    <property type="match status" value="1"/>
</dbReference>
<dbReference type="NCBIfam" id="TIGR01790">
    <property type="entry name" value="carotene-cycl"/>
    <property type="match status" value="1"/>
</dbReference>
<evidence type="ECO:0000313" key="3">
    <source>
        <dbReference type="EMBL" id="WNO53822.1"/>
    </source>
</evidence>
<dbReference type="InterPro" id="IPR010108">
    <property type="entry name" value="Lycopene_cyclase_b/e"/>
</dbReference>
<dbReference type="NCBIfam" id="TIGR01789">
    <property type="entry name" value="lycopene_cycl"/>
    <property type="match status" value="1"/>
</dbReference>
<dbReference type="EMBL" id="CP135076">
    <property type="protein sequence ID" value="WNO53822.1"/>
    <property type="molecule type" value="Genomic_DNA"/>
</dbReference>
<evidence type="ECO:0000256" key="1">
    <source>
        <dbReference type="ARBA" id="ARBA00006599"/>
    </source>
</evidence>
<dbReference type="InterPro" id="IPR008461">
    <property type="entry name" value="CrtY"/>
</dbReference>
<keyword evidence="2" id="KW-0472">Membrane</keyword>
<dbReference type="GO" id="GO:0016853">
    <property type="term" value="F:isomerase activity"/>
    <property type="evidence" value="ECO:0007669"/>
    <property type="project" value="UniProtKB-KW"/>
</dbReference>